<gene>
    <name evidence="3" type="ORF">K469DRAFT_745128</name>
</gene>
<evidence type="ECO:0000313" key="3">
    <source>
        <dbReference type="EMBL" id="KAF2193575.1"/>
    </source>
</evidence>
<feature type="coiled-coil region" evidence="1">
    <location>
        <begin position="353"/>
        <end position="411"/>
    </location>
</feature>
<dbReference type="EMBL" id="ML994613">
    <property type="protein sequence ID" value="KAF2193575.1"/>
    <property type="molecule type" value="Genomic_DNA"/>
</dbReference>
<name>A0A6A6EQY3_9PEZI</name>
<sequence length="675" mass="77672">MTSSPLLSPKLFARDLAAYSDAELDRYLEESGRVVEVEDPENLPESFIQRLRNRARRTSETVQSRPVDLDQVAARLLQVSASKEAPPRSSFPPTRSPVYEEEPYPKDDYHQLWETSSTSTQPYDEEEEYRKSLQGETKAYHALVSDGGRPSHPLSLLEDIVKSPGEYREILSFWQDRGKPDDWKRDDWEQDRRHQRMLGHTNVTIGGRSIDDEDDWQYIWRRKKENYGDGQIVIVSGQYRTWESFVGRQQPTTNEEGRFSMYVRAVKDRLTKHGFTRTFQLDEDPARQDKLTTWIEYLGYEYWWYDQYALSKCQQQRLDDAWKKLVNAKVLRPFETQEFICSIESGFLERSERERAEEAVESAKSAVMLARKAISDPGHAKRSPKEYQQRLVEAQFKLDAAEKEYGSIKRRHNLIYEFTERTKNNRFSKRNAECHSILLQWMLQQLPLIELELKQSDMTGNDSDGRGCRRRLKLNRPDEPSEGQGPTDQSSDGRENPTTSDRRTRIASTSQRGERRKRRSHDTDDDERPYKRSRHNGQNRDLSDHKTTESVDTIAATGGPRGSKTAAAGTVRGERKLTRLADKGGRGVKAGPSLRSSSKNLQLPNPSAVALELRKENNDCVPRSRYHPIASNVPSKDPQANADTNASLNRTARARGTISNNKECKNKPLKAERSA</sequence>
<feature type="region of interest" description="Disordered" evidence="2">
    <location>
        <begin position="625"/>
        <end position="675"/>
    </location>
</feature>
<keyword evidence="4" id="KW-1185">Reference proteome</keyword>
<feature type="compositionally biased region" description="Basic and acidic residues" evidence="2">
    <location>
        <begin position="662"/>
        <end position="675"/>
    </location>
</feature>
<reference evidence="3" key="1">
    <citation type="journal article" date="2020" name="Stud. Mycol.">
        <title>101 Dothideomycetes genomes: a test case for predicting lifestyles and emergence of pathogens.</title>
        <authorList>
            <person name="Haridas S."/>
            <person name="Albert R."/>
            <person name="Binder M."/>
            <person name="Bloem J."/>
            <person name="Labutti K."/>
            <person name="Salamov A."/>
            <person name="Andreopoulos B."/>
            <person name="Baker S."/>
            <person name="Barry K."/>
            <person name="Bills G."/>
            <person name="Bluhm B."/>
            <person name="Cannon C."/>
            <person name="Castanera R."/>
            <person name="Culley D."/>
            <person name="Daum C."/>
            <person name="Ezra D."/>
            <person name="Gonzalez J."/>
            <person name="Henrissat B."/>
            <person name="Kuo A."/>
            <person name="Liang C."/>
            <person name="Lipzen A."/>
            <person name="Lutzoni F."/>
            <person name="Magnuson J."/>
            <person name="Mondo S."/>
            <person name="Nolan M."/>
            <person name="Ohm R."/>
            <person name="Pangilinan J."/>
            <person name="Park H.-J."/>
            <person name="Ramirez L."/>
            <person name="Alfaro M."/>
            <person name="Sun H."/>
            <person name="Tritt A."/>
            <person name="Yoshinaga Y."/>
            <person name="Zwiers L.-H."/>
            <person name="Turgeon B."/>
            <person name="Goodwin S."/>
            <person name="Spatafora J."/>
            <person name="Crous P."/>
            <person name="Grigoriev I."/>
        </authorList>
    </citation>
    <scope>NUCLEOTIDE SEQUENCE</scope>
    <source>
        <strain evidence="3">CBS 207.26</strain>
    </source>
</reference>
<protein>
    <recommendedName>
        <fullName evidence="5">Ankyrin 2,3/unc44</fullName>
    </recommendedName>
</protein>
<keyword evidence="1" id="KW-0175">Coiled coil</keyword>
<dbReference type="Proteomes" id="UP000800200">
    <property type="component" value="Unassembled WGS sequence"/>
</dbReference>
<organism evidence="3 4">
    <name type="scientific">Zopfia rhizophila CBS 207.26</name>
    <dbReference type="NCBI Taxonomy" id="1314779"/>
    <lineage>
        <taxon>Eukaryota</taxon>
        <taxon>Fungi</taxon>
        <taxon>Dikarya</taxon>
        <taxon>Ascomycota</taxon>
        <taxon>Pezizomycotina</taxon>
        <taxon>Dothideomycetes</taxon>
        <taxon>Dothideomycetes incertae sedis</taxon>
        <taxon>Zopfiaceae</taxon>
        <taxon>Zopfia</taxon>
    </lineage>
</organism>
<evidence type="ECO:0000256" key="2">
    <source>
        <dbReference type="SAM" id="MobiDB-lite"/>
    </source>
</evidence>
<feature type="compositionally biased region" description="Basic and acidic residues" evidence="2">
    <location>
        <begin position="572"/>
        <end position="585"/>
    </location>
</feature>
<evidence type="ECO:0000256" key="1">
    <source>
        <dbReference type="SAM" id="Coils"/>
    </source>
</evidence>
<evidence type="ECO:0008006" key="5">
    <source>
        <dbReference type="Google" id="ProtNLM"/>
    </source>
</evidence>
<feature type="region of interest" description="Disordered" evidence="2">
    <location>
        <begin position="457"/>
        <end position="605"/>
    </location>
</feature>
<feature type="compositionally biased region" description="Low complexity" evidence="2">
    <location>
        <begin position="87"/>
        <end position="97"/>
    </location>
</feature>
<dbReference type="AlphaFoldDB" id="A0A6A6EQY3"/>
<feature type="region of interest" description="Disordered" evidence="2">
    <location>
        <begin position="79"/>
        <end position="110"/>
    </location>
</feature>
<dbReference type="OrthoDB" id="3945206at2759"/>
<evidence type="ECO:0000313" key="4">
    <source>
        <dbReference type="Proteomes" id="UP000800200"/>
    </source>
</evidence>
<feature type="compositionally biased region" description="Polar residues" evidence="2">
    <location>
        <begin position="641"/>
        <end position="650"/>
    </location>
</feature>
<proteinExistence type="predicted"/>
<feature type="compositionally biased region" description="Basic and acidic residues" evidence="2">
    <location>
        <begin position="491"/>
        <end position="504"/>
    </location>
</feature>
<feature type="compositionally biased region" description="Polar residues" evidence="2">
    <location>
        <begin position="594"/>
        <end position="605"/>
    </location>
</feature>
<accession>A0A6A6EQY3</accession>